<keyword evidence="2" id="KW-0805">Transcription regulation</keyword>
<dbReference type="Gene3D" id="1.10.1790.10">
    <property type="entry name" value="PRD domain"/>
    <property type="match status" value="2"/>
</dbReference>
<dbReference type="Proteomes" id="UP000192727">
    <property type="component" value="Chromosome"/>
</dbReference>
<organism evidence="5 6">
    <name type="scientific">Paenibacillus larvae subsp. pulvifaciens</name>
    <dbReference type="NCBI Taxonomy" id="1477"/>
    <lineage>
        <taxon>Bacteria</taxon>
        <taxon>Bacillati</taxon>
        <taxon>Bacillota</taxon>
        <taxon>Bacilli</taxon>
        <taxon>Bacillales</taxon>
        <taxon>Paenibacillaceae</taxon>
        <taxon>Paenibacillus</taxon>
    </lineage>
</organism>
<dbReference type="SUPFAM" id="SSF63520">
    <property type="entry name" value="PTS-regulatory domain, PRD"/>
    <property type="match status" value="2"/>
</dbReference>
<evidence type="ECO:0000313" key="6">
    <source>
        <dbReference type="Proteomes" id="UP000192727"/>
    </source>
</evidence>
<gene>
    <name evidence="5" type="ORF">B7C51_01450</name>
</gene>
<dbReference type="InterPro" id="IPR050661">
    <property type="entry name" value="BglG_antiterminators"/>
</dbReference>
<dbReference type="RefSeq" id="WP_083038302.1">
    <property type="nucleotide sequence ID" value="NZ_CP020557.1"/>
</dbReference>
<dbReference type="PANTHER" id="PTHR30185">
    <property type="entry name" value="CRYPTIC BETA-GLUCOSIDE BGL OPERON ANTITERMINATOR"/>
    <property type="match status" value="1"/>
</dbReference>
<dbReference type="Pfam" id="PF00874">
    <property type="entry name" value="PRD"/>
    <property type="match status" value="2"/>
</dbReference>
<accession>A0A1V0UNB9</accession>
<proteinExistence type="predicted"/>
<evidence type="ECO:0000256" key="1">
    <source>
        <dbReference type="ARBA" id="ARBA00022737"/>
    </source>
</evidence>
<protein>
    <recommendedName>
        <fullName evidence="4">PRD domain-containing protein</fullName>
    </recommendedName>
</protein>
<dbReference type="PROSITE" id="PS51372">
    <property type="entry name" value="PRD_2"/>
    <property type="match status" value="2"/>
</dbReference>
<feature type="domain" description="PRD" evidence="4">
    <location>
        <begin position="169"/>
        <end position="275"/>
    </location>
</feature>
<keyword evidence="3" id="KW-0804">Transcription</keyword>
<reference evidence="5 6" key="1">
    <citation type="submission" date="2017-03" db="EMBL/GenBank/DDBJ databases">
        <title>Paenibacillus larvae genome sequencing.</title>
        <authorList>
            <person name="Dingman D.W."/>
        </authorList>
    </citation>
    <scope>NUCLEOTIDE SEQUENCE [LARGE SCALE GENOMIC DNA]</scope>
    <source>
        <strain evidence="5 6">SAG 10367</strain>
    </source>
</reference>
<dbReference type="AlphaFoldDB" id="A0A1V0UNB9"/>
<name>A0A1V0UNB9_9BACL</name>
<dbReference type="EMBL" id="CP020557">
    <property type="protein sequence ID" value="ARF66763.1"/>
    <property type="molecule type" value="Genomic_DNA"/>
</dbReference>
<dbReference type="InterPro" id="IPR011608">
    <property type="entry name" value="PRD"/>
</dbReference>
<evidence type="ECO:0000256" key="2">
    <source>
        <dbReference type="ARBA" id="ARBA00023015"/>
    </source>
</evidence>
<dbReference type="PANTHER" id="PTHR30185:SF18">
    <property type="entry name" value="TRANSCRIPTIONAL REGULATOR MTLR"/>
    <property type="match status" value="1"/>
</dbReference>
<feature type="domain" description="PRD" evidence="4">
    <location>
        <begin position="62"/>
        <end position="168"/>
    </location>
</feature>
<evidence type="ECO:0000313" key="5">
    <source>
        <dbReference type="EMBL" id="ARF66763.1"/>
    </source>
</evidence>
<dbReference type="InterPro" id="IPR036634">
    <property type="entry name" value="PRD_sf"/>
</dbReference>
<sequence length="275" mass="32103">MEQRKLQMKKSRGELSILGNELDKRTAYLELARKDLSEERMLQFLLLEPSGRSIDMKGWNQWFPNEDIYFVIDVVRCLETNLHIEFSGGSHSALILHILMAMERLKRQFAIQMDRDSLLELRKTKEYNIVKTVAIPRLNTYFHIQVPEEETGYITRHILGAQREHESDEENTNWMRLSKELIYRVEKELGHPLQLTEQVMHGLGVHLKPAMYRAKFNIQTDNPLLHQLEEEYGDLFELVAGVVERIMKPKGVSFSREEVGYIVLHICAGLSPTVQ</sequence>
<evidence type="ECO:0000256" key="3">
    <source>
        <dbReference type="ARBA" id="ARBA00023163"/>
    </source>
</evidence>
<keyword evidence="1" id="KW-0677">Repeat</keyword>
<evidence type="ECO:0000259" key="4">
    <source>
        <dbReference type="PROSITE" id="PS51372"/>
    </source>
</evidence>
<dbReference type="GO" id="GO:0006355">
    <property type="term" value="P:regulation of DNA-templated transcription"/>
    <property type="evidence" value="ECO:0007669"/>
    <property type="project" value="InterPro"/>
</dbReference>